<organism evidence="1">
    <name type="scientific">marine metagenome</name>
    <dbReference type="NCBI Taxonomy" id="408172"/>
    <lineage>
        <taxon>unclassified sequences</taxon>
        <taxon>metagenomes</taxon>
        <taxon>ecological metagenomes</taxon>
    </lineage>
</organism>
<gene>
    <name evidence="1" type="ORF">METZ01_LOCUS305920</name>
</gene>
<evidence type="ECO:0008006" key="2">
    <source>
        <dbReference type="Google" id="ProtNLM"/>
    </source>
</evidence>
<protein>
    <recommendedName>
        <fullName evidence="2">Isoprenyl transferase</fullName>
    </recommendedName>
</protein>
<proteinExistence type="predicted"/>
<dbReference type="EMBL" id="UINC01096297">
    <property type="protein sequence ID" value="SVC53066.1"/>
    <property type="molecule type" value="Genomic_DNA"/>
</dbReference>
<sequence>WPDFDANDLDIAIKNFHSRDRRFGEMNGEK</sequence>
<reference evidence="1" key="1">
    <citation type="submission" date="2018-05" db="EMBL/GenBank/DDBJ databases">
        <authorList>
            <person name="Lanie J.A."/>
            <person name="Ng W.-L."/>
            <person name="Kazmierczak K.M."/>
            <person name="Andrzejewski T.M."/>
            <person name="Davidsen T.M."/>
            <person name="Wayne K.J."/>
            <person name="Tettelin H."/>
            <person name="Glass J.I."/>
            <person name="Rusch D."/>
            <person name="Podicherti R."/>
            <person name="Tsui H.-C.T."/>
            <person name="Winkler M.E."/>
        </authorList>
    </citation>
    <scope>NUCLEOTIDE SEQUENCE</scope>
</reference>
<name>A0A382MWA7_9ZZZZ</name>
<dbReference type="AlphaFoldDB" id="A0A382MWA7"/>
<feature type="non-terminal residue" evidence="1">
    <location>
        <position position="1"/>
    </location>
</feature>
<accession>A0A382MWA7</accession>
<evidence type="ECO:0000313" key="1">
    <source>
        <dbReference type="EMBL" id="SVC53066.1"/>
    </source>
</evidence>